<feature type="transmembrane region" description="Helical" evidence="2">
    <location>
        <begin position="189"/>
        <end position="212"/>
    </location>
</feature>
<evidence type="ECO:0000313" key="5">
    <source>
        <dbReference type="Proteomes" id="UP000245683"/>
    </source>
</evidence>
<dbReference type="InterPro" id="IPR000326">
    <property type="entry name" value="PAP2/HPO"/>
</dbReference>
<dbReference type="AlphaFoldDB" id="A0A317JTB0"/>
<proteinExistence type="predicted"/>
<feature type="transmembrane region" description="Helical" evidence="2">
    <location>
        <begin position="117"/>
        <end position="138"/>
    </location>
</feature>
<keyword evidence="2" id="KW-0472">Membrane</keyword>
<gene>
    <name evidence="4" type="ORF">DLJ46_27920</name>
</gene>
<sequence>MSASGEHTQVSTAERSWRTRRLDPDHSLGLRLTLAGTAAFLVLVPFALLLLLVLAAWPPLYRLDASVTDALHGYALDHPAWVRLMSVWTEVFAPNPLRGAALVVVIWLLLRRARRLALWVVTTMVVGGLLGPLLKLLVGRHRPEVLDPVARAAGFSFPSGHALNAALAAGVLLLVFLPYARDRRPLRWVLWTLAVVLAVVTGLSRIALGVHWTSDVLGGWLLGIAVVVATSAAFTTWRTDTGRRPVKTVREGVEPELAEPATAPDRGAASDAPSWNCRRPGETRRERA</sequence>
<evidence type="ECO:0000256" key="2">
    <source>
        <dbReference type="SAM" id="Phobius"/>
    </source>
</evidence>
<keyword evidence="2" id="KW-1133">Transmembrane helix</keyword>
<dbReference type="PANTHER" id="PTHR14969">
    <property type="entry name" value="SPHINGOSINE-1-PHOSPHATE PHOSPHOHYDROLASE"/>
    <property type="match status" value="1"/>
</dbReference>
<evidence type="ECO:0000256" key="1">
    <source>
        <dbReference type="SAM" id="MobiDB-lite"/>
    </source>
</evidence>
<feature type="compositionally biased region" description="Basic and acidic residues" evidence="1">
    <location>
        <begin position="279"/>
        <end position="288"/>
    </location>
</feature>
<dbReference type="InterPro" id="IPR036938">
    <property type="entry name" value="PAP2/HPO_sf"/>
</dbReference>
<dbReference type="CDD" id="cd03392">
    <property type="entry name" value="PAP2_like_2"/>
    <property type="match status" value="1"/>
</dbReference>
<organism evidence="4 5">
    <name type="scientific">Micromonospora globispora</name>
    <dbReference type="NCBI Taxonomy" id="1450148"/>
    <lineage>
        <taxon>Bacteria</taxon>
        <taxon>Bacillati</taxon>
        <taxon>Actinomycetota</taxon>
        <taxon>Actinomycetes</taxon>
        <taxon>Micromonosporales</taxon>
        <taxon>Micromonosporaceae</taxon>
        <taxon>Micromonospora</taxon>
    </lineage>
</organism>
<evidence type="ECO:0000313" key="4">
    <source>
        <dbReference type="EMBL" id="PWU44057.1"/>
    </source>
</evidence>
<feature type="region of interest" description="Disordered" evidence="1">
    <location>
        <begin position="251"/>
        <end position="288"/>
    </location>
</feature>
<keyword evidence="5" id="KW-1185">Reference proteome</keyword>
<keyword evidence="2" id="KW-0812">Transmembrane</keyword>
<reference evidence="5" key="1">
    <citation type="submission" date="2018-05" db="EMBL/GenBank/DDBJ databases">
        <title>Micromonospora globispora sp. nov. and Micromonospora rugosa sp. nov., isolated from marine sediment.</title>
        <authorList>
            <person name="Carro L."/>
            <person name="Aysel V."/>
            <person name="Cetin D."/>
            <person name="Igual J.M."/>
            <person name="Klenk H.-P."/>
            <person name="Trujillo M.E."/>
            <person name="Sahin N."/>
        </authorList>
    </citation>
    <scope>NUCLEOTIDE SEQUENCE [LARGE SCALE GENOMIC DNA]</scope>
    <source>
        <strain evidence="5">S2904</strain>
    </source>
</reference>
<dbReference type="SMART" id="SM00014">
    <property type="entry name" value="acidPPc"/>
    <property type="match status" value="1"/>
</dbReference>
<name>A0A317JTB0_9ACTN</name>
<dbReference type="RefSeq" id="WP_109947526.1">
    <property type="nucleotide sequence ID" value="NZ_QGGF01000404.1"/>
</dbReference>
<comment type="caution">
    <text evidence="4">The sequence shown here is derived from an EMBL/GenBank/DDBJ whole genome shotgun (WGS) entry which is preliminary data.</text>
</comment>
<dbReference type="Gene3D" id="1.20.144.10">
    <property type="entry name" value="Phosphatidic acid phosphatase type 2/haloperoxidase"/>
    <property type="match status" value="2"/>
</dbReference>
<feature type="transmembrane region" description="Helical" evidence="2">
    <location>
        <begin position="28"/>
        <end position="57"/>
    </location>
</feature>
<feature type="transmembrane region" description="Helical" evidence="2">
    <location>
        <begin position="158"/>
        <end position="177"/>
    </location>
</feature>
<protein>
    <submittedName>
        <fullName evidence="4">PA-phosphatase</fullName>
    </submittedName>
</protein>
<dbReference type="OrthoDB" id="5289372at2"/>
<dbReference type="EMBL" id="QGSV01000358">
    <property type="protein sequence ID" value="PWU44057.1"/>
    <property type="molecule type" value="Genomic_DNA"/>
</dbReference>
<dbReference type="Pfam" id="PF01569">
    <property type="entry name" value="PAP2"/>
    <property type="match status" value="1"/>
</dbReference>
<evidence type="ECO:0000259" key="3">
    <source>
        <dbReference type="SMART" id="SM00014"/>
    </source>
</evidence>
<feature type="domain" description="Phosphatidic acid phosphatase type 2/haloperoxidase" evidence="3">
    <location>
        <begin position="116"/>
        <end position="231"/>
    </location>
</feature>
<feature type="transmembrane region" description="Helical" evidence="2">
    <location>
        <begin position="91"/>
        <end position="110"/>
    </location>
</feature>
<dbReference type="Proteomes" id="UP000245683">
    <property type="component" value="Unassembled WGS sequence"/>
</dbReference>
<feature type="transmembrane region" description="Helical" evidence="2">
    <location>
        <begin position="218"/>
        <end position="237"/>
    </location>
</feature>
<accession>A0A317JTB0</accession>
<dbReference type="SUPFAM" id="SSF48317">
    <property type="entry name" value="Acid phosphatase/Vanadium-dependent haloperoxidase"/>
    <property type="match status" value="1"/>
</dbReference>
<dbReference type="PANTHER" id="PTHR14969:SF13">
    <property type="entry name" value="AT30094P"/>
    <property type="match status" value="1"/>
</dbReference>